<dbReference type="Gene3D" id="1.10.10.60">
    <property type="entry name" value="Homeodomain-like"/>
    <property type="match status" value="1"/>
</dbReference>
<dbReference type="PRINTS" id="PR00455">
    <property type="entry name" value="HTHTETR"/>
</dbReference>
<protein>
    <submittedName>
        <fullName evidence="7">AcrR family transcriptional regulator</fullName>
    </submittedName>
</protein>
<dbReference type="EMBL" id="JACHMN010000003">
    <property type="protein sequence ID" value="MBB5872064.1"/>
    <property type="molecule type" value="Genomic_DNA"/>
</dbReference>
<evidence type="ECO:0000313" key="7">
    <source>
        <dbReference type="EMBL" id="MBB5872064.1"/>
    </source>
</evidence>
<feature type="compositionally biased region" description="Pro residues" evidence="5">
    <location>
        <begin position="1"/>
        <end position="10"/>
    </location>
</feature>
<feature type="region of interest" description="Disordered" evidence="5">
    <location>
        <begin position="1"/>
        <end position="22"/>
    </location>
</feature>
<dbReference type="GO" id="GO:0003700">
    <property type="term" value="F:DNA-binding transcription factor activity"/>
    <property type="evidence" value="ECO:0007669"/>
    <property type="project" value="TreeGrafter"/>
</dbReference>
<dbReference type="InterPro" id="IPR050109">
    <property type="entry name" value="HTH-type_TetR-like_transc_reg"/>
</dbReference>
<dbReference type="InterPro" id="IPR041347">
    <property type="entry name" value="MftR_C"/>
</dbReference>
<keyword evidence="3" id="KW-0804">Transcription</keyword>
<organism evidence="7 8">
    <name type="scientific">Allocatelliglobosispora scoriae</name>
    <dbReference type="NCBI Taxonomy" id="643052"/>
    <lineage>
        <taxon>Bacteria</taxon>
        <taxon>Bacillati</taxon>
        <taxon>Actinomycetota</taxon>
        <taxon>Actinomycetes</taxon>
        <taxon>Micromonosporales</taxon>
        <taxon>Micromonosporaceae</taxon>
        <taxon>Allocatelliglobosispora</taxon>
    </lineage>
</organism>
<name>A0A841BV41_9ACTN</name>
<dbReference type="RefSeq" id="WP_184841394.1">
    <property type="nucleotide sequence ID" value="NZ_JACHMN010000003.1"/>
</dbReference>
<dbReference type="Pfam" id="PF17754">
    <property type="entry name" value="TetR_C_14"/>
    <property type="match status" value="1"/>
</dbReference>
<dbReference type="AlphaFoldDB" id="A0A841BV41"/>
<evidence type="ECO:0000256" key="5">
    <source>
        <dbReference type="SAM" id="MobiDB-lite"/>
    </source>
</evidence>
<feature type="DNA-binding region" description="H-T-H motif" evidence="4">
    <location>
        <begin position="42"/>
        <end position="61"/>
    </location>
</feature>
<dbReference type="SUPFAM" id="SSF46689">
    <property type="entry name" value="Homeodomain-like"/>
    <property type="match status" value="1"/>
</dbReference>
<evidence type="ECO:0000256" key="1">
    <source>
        <dbReference type="ARBA" id="ARBA00023015"/>
    </source>
</evidence>
<dbReference type="PANTHER" id="PTHR30055">
    <property type="entry name" value="HTH-TYPE TRANSCRIPTIONAL REGULATOR RUTR"/>
    <property type="match status" value="1"/>
</dbReference>
<dbReference type="InterPro" id="IPR001647">
    <property type="entry name" value="HTH_TetR"/>
</dbReference>
<proteinExistence type="predicted"/>
<evidence type="ECO:0000256" key="2">
    <source>
        <dbReference type="ARBA" id="ARBA00023125"/>
    </source>
</evidence>
<feature type="domain" description="HTH tetR-type" evidence="6">
    <location>
        <begin position="19"/>
        <end position="79"/>
    </location>
</feature>
<keyword evidence="2 4" id="KW-0238">DNA-binding</keyword>
<dbReference type="InterPro" id="IPR009057">
    <property type="entry name" value="Homeodomain-like_sf"/>
</dbReference>
<evidence type="ECO:0000256" key="4">
    <source>
        <dbReference type="PROSITE-ProRule" id="PRU00335"/>
    </source>
</evidence>
<evidence type="ECO:0000256" key="3">
    <source>
        <dbReference type="ARBA" id="ARBA00023163"/>
    </source>
</evidence>
<reference evidence="7 8" key="1">
    <citation type="submission" date="2020-08" db="EMBL/GenBank/DDBJ databases">
        <title>Sequencing the genomes of 1000 actinobacteria strains.</title>
        <authorList>
            <person name="Klenk H.-P."/>
        </authorList>
    </citation>
    <scope>NUCLEOTIDE SEQUENCE [LARGE SCALE GENOMIC DNA]</scope>
    <source>
        <strain evidence="7 8">DSM 45362</strain>
    </source>
</reference>
<dbReference type="PANTHER" id="PTHR30055:SF238">
    <property type="entry name" value="MYCOFACTOCIN BIOSYNTHESIS TRANSCRIPTIONAL REGULATOR MFTR-RELATED"/>
    <property type="match status" value="1"/>
</dbReference>
<dbReference type="GO" id="GO:0000976">
    <property type="term" value="F:transcription cis-regulatory region binding"/>
    <property type="evidence" value="ECO:0007669"/>
    <property type="project" value="TreeGrafter"/>
</dbReference>
<comment type="caution">
    <text evidence="7">The sequence shown here is derived from an EMBL/GenBank/DDBJ whole genome shotgun (WGS) entry which is preliminary data.</text>
</comment>
<keyword evidence="1" id="KW-0805">Transcription regulation</keyword>
<dbReference type="Gene3D" id="1.10.357.10">
    <property type="entry name" value="Tetracycline Repressor, domain 2"/>
    <property type="match status" value="1"/>
</dbReference>
<evidence type="ECO:0000313" key="8">
    <source>
        <dbReference type="Proteomes" id="UP000587527"/>
    </source>
</evidence>
<sequence>MNSAGPPEPTPGLRERKKAKTRRTIQEQALRLFAEQGYEGTTVEQIAEAAEVSPSTFFRYFPTKEDVVLRDEYDPLLVEAFLRQPLDVRPVPALRAAMREVLADLYPQIGDEVYRRTKLQMEVPALRARMMEQQLETLEMFSQGLARRSGRAASDLGVRTFAGAFVGATLAAILAWMDSDGAASLPDLLDECLAHLEDGLVG</sequence>
<keyword evidence="8" id="KW-1185">Reference proteome</keyword>
<accession>A0A841BV41</accession>
<dbReference type="Proteomes" id="UP000587527">
    <property type="component" value="Unassembled WGS sequence"/>
</dbReference>
<dbReference type="Pfam" id="PF00440">
    <property type="entry name" value="TetR_N"/>
    <property type="match status" value="1"/>
</dbReference>
<evidence type="ECO:0000259" key="6">
    <source>
        <dbReference type="PROSITE" id="PS50977"/>
    </source>
</evidence>
<dbReference type="PROSITE" id="PS50977">
    <property type="entry name" value="HTH_TETR_2"/>
    <property type="match status" value="1"/>
</dbReference>
<gene>
    <name evidence="7" type="ORF">F4553_005498</name>
</gene>